<feature type="transmembrane region" description="Helical" evidence="1">
    <location>
        <begin position="331"/>
        <end position="350"/>
    </location>
</feature>
<evidence type="ECO:0000256" key="1">
    <source>
        <dbReference type="SAM" id="Phobius"/>
    </source>
</evidence>
<dbReference type="InterPro" id="IPR017946">
    <property type="entry name" value="PLC-like_Pdiesterase_TIM-brl"/>
</dbReference>
<dbReference type="SUPFAM" id="SSF51695">
    <property type="entry name" value="PLC-like phosphodiesterases"/>
    <property type="match status" value="1"/>
</dbReference>
<keyword evidence="4" id="KW-1185">Reference proteome</keyword>
<sequence>MAARIHTLAQLILRGWKANAFRLLLVHYAFVFLGAVAITPIVAGLGNFVIGLSGSAVLADYEIASFFLSPVGLLGAFVFVVVFIAMALLEQVALLLVLDRQESAFMAARNALFSTLGLFPRLGIFTWRLTQRLVVAMIPGIAIIVLSVLVFLQEYDINYYLQYQPMEFWMAAFFIGIGIALVIVMPLYAILVWGLSLPLVVLRDHPVGSAFSRARFLSRGLRPVFAGVVSLWFLLGIIIQALLLLLLEYIGSYAISFDDSSPETLAAILGSLVVLLLVGNTLITAAMSGSLALIFKAGLFMADGKGHTFTEVPDRPKIQPKWTNPLTPLRLAVLIGLAGTIVVLTGTYWVSADLPEKEVLIIAHRGASSHAPENTIASIERAIEDDADWIEVDVQQTADGSVIVTHDNDFMRLIGNPENIWDLTLEEVRSFDVGGWFAVEFQGERVPTLQEALEAVKGKATLLIEFKYYPHSQQETLEDEVARIVTQAEMENEIAIMSLDRPALTKMQELEPNWNIGLLTATSIGNFSELEGNFVAVSSASASLNFIRRTQETDKQVFVWTVNNPSSMLRYISMGVDGIITDDPALARSTLEEYKEMNQFERLLLHTSVLYNLSLN</sequence>
<dbReference type="InterPro" id="IPR030395">
    <property type="entry name" value="GP_PDE_dom"/>
</dbReference>
<keyword evidence="1" id="KW-0812">Transmembrane</keyword>
<dbReference type="Gene3D" id="3.20.20.190">
    <property type="entry name" value="Phosphatidylinositol (PI) phosphodiesterase"/>
    <property type="match status" value="1"/>
</dbReference>
<name>A0ABQ3E7Y7_9HYPH</name>
<dbReference type="PANTHER" id="PTHR46211:SF8">
    <property type="entry name" value="PHOSPHODIESTERASE"/>
    <property type="match status" value="1"/>
</dbReference>
<feature type="transmembrane region" description="Helical" evidence="1">
    <location>
        <begin position="223"/>
        <end position="247"/>
    </location>
</feature>
<dbReference type="Pfam" id="PF03009">
    <property type="entry name" value="GDPD"/>
    <property type="match status" value="1"/>
</dbReference>
<evidence type="ECO:0000313" key="4">
    <source>
        <dbReference type="Proteomes" id="UP000637980"/>
    </source>
</evidence>
<keyword evidence="1" id="KW-1133">Transmembrane helix</keyword>
<dbReference type="CDD" id="cd08579">
    <property type="entry name" value="GDPD_memb_like"/>
    <property type="match status" value="1"/>
</dbReference>
<dbReference type="PROSITE" id="PS51704">
    <property type="entry name" value="GP_PDE"/>
    <property type="match status" value="1"/>
</dbReference>
<feature type="transmembrane region" description="Helical" evidence="1">
    <location>
        <begin position="267"/>
        <end position="295"/>
    </location>
</feature>
<gene>
    <name evidence="3" type="ORF">GCM10007094_12970</name>
</gene>
<feature type="transmembrane region" description="Helical" evidence="1">
    <location>
        <begin position="63"/>
        <end position="89"/>
    </location>
</feature>
<dbReference type="EMBL" id="BMXE01000002">
    <property type="protein sequence ID" value="GHB26200.1"/>
    <property type="molecule type" value="Genomic_DNA"/>
</dbReference>
<keyword evidence="1" id="KW-0472">Membrane</keyword>
<dbReference type="Proteomes" id="UP000637980">
    <property type="component" value="Unassembled WGS sequence"/>
</dbReference>
<reference evidence="4" key="1">
    <citation type="journal article" date="2019" name="Int. J. Syst. Evol. Microbiol.">
        <title>The Global Catalogue of Microorganisms (GCM) 10K type strain sequencing project: providing services to taxonomists for standard genome sequencing and annotation.</title>
        <authorList>
            <consortium name="The Broad Institute Genomics Platform"/>
            <consortium name="The Broad Institute Genome Sequencing Center for Infectious Disease"/>
            <person name="Wu L."/>
            <person name="Ma J."/>
        </authorList>
    </citation>
    <scope>NUCLEOTIDE SEQUENCE [LARGE SCALE GENOMIC DNA]</scope>
    <source>
        <strain evidence="4">KCTC 12861</strain>
    </source>
</reference>
<dbReference type="PANTHER" id="PTHR46211">
    <property type="entry name" value="GLYCEROPHOSPHORYL DIESTER PHOSPHODIESTERASE"/>
    <property type="match status" value="1"/>
</dbReference>
<dbReference type="RefSeq" id="WP_189435954.1">
    <property type="nucleotide sequence ID" value="NZ_BMXE01000002.1"/>
</dbReference>
<feature type="domain" description="GP-PDE" evidence="2">
    <location>
        <begin position="359"/>
        <end position="591"/>
    </location>
</feature>
<protein>
    <recommendedName>
        <fullName evidence="2">GP-PDE domain-containing protein</fullName>
    </recommendedName>
</protein>
<evidence type="ECO:0000259" key="2">
    <source>
        <dbReference type="PROSITE" id="PS51704"/>
    </source>
</evidence>
<feature type="transmembrane region" description="Helical" evidence="1">
    <location>
        <begin position="21"/>
        <end position="43"/>
    </location>
</feature>
<evidence type="ECO:0000313" key="3">
    <source>
        <dbReference type="EMBL" id="GHB26200.1"/>
    </source>
</evidence>
<feature type="transmembrane region" description="Helical" evidence="1">
    <location>
        <begin position="172"/>
        <end position="202"/>
    </location>
</feature>
<organism evidence="3 4">
    <name type="scientific">Pseudovibrio japonicus</name>
    <dbReference type="NCBI Taxonomy" id="366534"/>
    <lineage>
        <taxon>Bacteria</taxon>
        <taxon>Pseudomonadati</taxon>
        <taxon>Pseudomonadota</taxon>
        <taxon>Alphaproteobacteria</taxon>
        <taxon>Hyphomicrobiales</taxon>
        <taxon>Stappiaceae</taxon>
        <taxon>Pseudovibrio</taxon>
    </lineage>
</organism>
<accession>A0ABQ3E7Y7</accession>
<proteinExistence type="predicted"/>
<feature type="transmembrane region" description="Helical" evidence="1">
    <location>
        <begin position="133"/>
        <end position="152"/>
    </location>
</feature>
<comment type="caution">
    <text evidence="3">The sequence shown here is derived from an EMBL/GenBank/DDBJ whole genome shotgun (WGS) entry which is preliminary data.</text>
</comment>